<dbReference type="Gene3D" id="2.40.128.200">
    <property type="match status" value="1"/>
</dbReference>
<evidence type="ECO:0000256" key="2">
    <source>
        <dbReference type="ARBA" id="ARBA00023136"/>
    </source>
</evidence>
<keyword evidence="1 5" id="KW-0732">Signal</keyword>
<evidence type="ECO:0000259" key="6">
    <source>
        <dbReference type="Pfam" id="PF07007"/>
    </source>
</evidence>
<gene>
    <name evidence="8" type="ORF">TRL7639_02822</name>
</gene>
<dbReference type="InterPro" id="IPR009739">
    <property type="entry name" value="LprI-like_N"/>
</dbReference>
<evidence type="ECO:0000313" key="9">
    <source>
        <dbReference type="Proteomes" id="UP000193077"/>
    </source>
</evidence>
<dbReference type="OrthoDB" id="5565855at2"/>
<evidence type="ECO:0000259" key="7">
    <source>
        <dbReference type="Pfam" id="PF09864"/>
    </source>
</evidence>
<accession>A0A1Y5T732</accession>
<keyword evidence="4" id="KW-0449">Lipoprotein</keyword>
<dbReference type="AlphaFoldDB" id="A0A1Y5T732"/>
<dbReference type="PANTHER" id="PTHR37549">
    <property type="entry name" value="LIPOPROTEIN LPRI"/>
    <property type="match status" value="1"/>
</dbReference>
<keyword evidence="2" id="KW-0472">Membrane</keyword>
<dbReference type="InterPro" id="IPR036328">
    <property type="entry name" value="MliC_sf"/>
</dbReference>
<reference evidence="8 9" key="1">
    <citation type="submission" date="2017-03" db="EMBL/GenBank/DDBJ databases">
        <authorList>
            <person name="Afonso C.L."/>
            <person name="Miller P.J."/>
            <person name="Scott M.A."/>
            <person name="Spackman E."/>
            <person name="Goraichik I."/>
            <person name="Dimitrov K.M."/>
            <person name="Suarez D.L."/>
            <person name="Swayne D.E."/>
        </authorList>
    </citation>
    <scope>NUCLEOTIDE SEQUENCE [LARGE SCALE GENOMIC DNA]</scope>
    <source>
        <strain evidence="8 9">CECT 7639</strain>
    </source>
</reference>
<name>A0A1Y5T732_9RHOB</name>
<dbReference type="Proteomes" id="UP000193077">
    <property type="component" value="Unassembled WGS sequence"/>
</dbReference>
<organism evidence="8 9">
    <name type="scientific">Falsiruegeria litorea R37</name>
    <dbReference type="NCBI Taxonomy" id="1200284"/>
    <lineage>
        <taxon>Bacteria</taxon>
        <taxon>Pseudomonadati</taxon>
        <taxon>Pseudomonadota</taxon>
        <taxon>Alphaproteobacteria</taxon>
        <taxon>Rhodobacterales</taxon>
        <taxon>Roseobacteraceae</taxon>
        <taxon>Falsiruegeria</taxon>
    </lineage>
</organism>
<feature type="chain" id="PRO_5012079764" evidence="5">
    <location>
        <begin position="20"/>
        <end position="207"/>
    </location>
</feature>
<protein>
    <submittedName>
        <fullName evidence="8">Membrane-bound lysozyme-inhibitor of c-type lysozyme</fullName>
    </submittedName>
</protein>
<feature type="domain" description="Lysozyme inhibitor LprI-like N-terminal" evidence="6">
    <location>
        <begin position="26"/>
        <end position="83"/>
    </location>
</feature>
<feature type="signal peptide" evidence="5">
    <location>
        <begin position="1"/>
        <end position="19"/>
    </location>
</feature>
<dbReference type="GO" id="GO:0005576">
    <property type="term" value="C:extracellular region"/>
    <property type="evidence" value="ECO:0007669"/>
    <property type="project" value="TreeGrafter"/>
</dbReference>
<evidence type="ECO:0000256" key="3">
    <source>
        <dbReference type="ARBA" id="ARBA00023139"/>
    </source>
</evidence>
<dbReference type="Pfam" id="PF07007">
    <property type="entry name" value="LprI"/>
    <property type="match status" value="1"/>
</dbReference>
<keyword evidence="3" id="KW-0564">Palmitate</keyword>
<sequence>MKHWFVAVLLVSVSSVVHAADPSFDCARAQSDAEVAVCTSEALAELDVETARLYQLAVAGVSGARLDELKAMQRGWIKGRDECWKSSLDLSTCVANEYAFRIMDLRTGYSDARSDDASGISLGPKVLDCDGFDAAIGVVFVNGQTPMAVLRWRDNAVALSRVPSGSGGKYQSSAGLDGVASLFTKGSEAMFTPPGGAQLTCRVEEVG</sequence>
<evidence type="ECO:0000256" key="1">
    <source>
        <dbReference type="ARBA" id="ARBA00022729"/>
    </source>
</evidence>
<dbReference type="InterPro" id="IPR052755">
    <property type="entry name" value="Lysozyme_Inhibitor_LprI"/>
</dbReference>
<dbReference type="Gene3D" id="1.20.1270.180">
    <property type="match status" value="1"/>
</dbReference>
<dbReference type="Pfam" id="PF09864">
    <property type="entry name" value="MliC"/>
    <property type="match status" value="1"/>
</dbReference>
<dbReference type="PANTHER" id="PTHR37549:SF1">
    <property type="entry name" value="LIPOPROTEIN LPRI"/>
    <property type="match status" value="1"/>
</dbReference>
<feature type="domain" description="C-type lysozyme inhibitor" evidence="7">
    <location>
        <begin position="129"/>
        <end position="197"/>
    </location>
</feature>
<dbReference type="RefSeq" id="WP_085796501.1">
    <property type="nucleotide sequence ID" value="NZ_FWFO01000002.1"/>
</dbReference>
<evidence type="ECO:0000256" key="5">
    <source>
        <dbReference type="SAM" id="SignalP"/>
    </source>
</evidence>
<keyword evidence="9" id="KW-1185">Reference proteome</keyword>
<proteinExistence type="predicted"/>
<evidence type="ECO:0000256" key="4">
    <source>
        <dbReference type="ARBA" id="ARBA00023288"/>
    </source>
</evidence>
<evidence type="ECO:0000313" key="8">
    <source>
        <dbReference type="EMBL" id="SLN54031.1"/>
    </source>
</evidence>
<dbReference type="EMBL" id="FWFO01000002">
    <property type="protein sequence ID" value="SLN54031.1"/>
    <property type="molecule type" value="Genomic_DNA"/>
</dbReference>
<dbReference type="InterPro" id="IPR018660">
    <property type="entry name" value="MliC"/>
</dbReference>
<dbReference type="SUPFAM" id="SSF141488">
    <property type="entry name" value="YdhA-like"/>
    <property type="match status" value="1"/>
</dbReference>